<dbReference type="Proteomes" id="UP000265845">
    <property type="component" value="Unassembled WGS sequence"/>
</dbReference>
<keyword evidence="5" id="KW-1185">Reference proteome</keyword>
<sequence length="130" mass="14635">MPLKLSLKPGEAVVVNEAVIRNGERRGTMLLETKARILRERDVMFPEDISTPQDAAYFCLMQMYIVGETSGKLYDGTVSALADWMDRSRSQAERDEILRIAQHVAAGDLYKALGNCRKLLKSDHDEAEYA</sequence>
<keyword evidence="3" id="KW-0694">RNA-binding</keyword>
<dbReference type="GO" id="GO:0048027">
    <property type="term" value="F:mRNA 5'-UTR binding"/>
    <property type="evidence" value="ECO:0007669"/>
    <property type="project" value="InterPro"/>
</dbReference>
<evidence type="ECO:0000256" key="2">
    <source>
        <dbReference type="ARBA" id="ARBA00022795"/>
    </source>
</evidence>
<keyword evidence="4" id="KW-0969">Cilium</keyword>
<keyword evidence="1" id="KW-0678">Repressor</keyword>
<dbReference type="GO" id="GO:0006402">
    <property type="term" value="P:mRNA catabolic process"/>
    <property type="evidence" value="ECO:0007669"/>
    <property type="project" value="InterPro"/>
</dbReference>
<proteinExistence type="predicted"/>
<evidence type="ECO:0000256" key="3">
    <source>
        <dbReference type="ARBA" id="ARBA00022884"/>
    </source>
</evidence>
<keyword evidence="2" id="KW-1005">Bacterial flagellum biogenesis</keyword>
<organism evidence="4 5">
    <name type="scientific">Henriciella algicola</name>
    <dbReference type="NCBI Taxonomy" id="1608422"/>
    <lineage>
        <taxon>Bacteria</taxon>
        <taxon>Pseudomonadati</taxon>
        <taxon>Pseudomonadota</taxon>
        <taxon>Alphaproteobacteria</taxon>
        <taxon>Hyphomonadales</taxon>
        <taxon>Hyphomonadaceae</taxon>
        <taxon>Henriciella</taxon>
    </lineage>
</organism>
<protein>
    <submittedName>
        <fullName evidence="4">Flagellar biosynthesis repressor FlbT</fullName>
    </submittedName>
</protein>
<dbReference type="InterPro" id="IPR009967">
    <property type="entry name" value="Flagellum_FlbT"/>
</dbReference>
<accession>A0A399RJW3</accession>
<evidence type="ECO:0000256" key="1">
    <source>
        <dbReference type="ARBA" id="ARBA00022491"/>
    </source>
</evidence>
<keyword evidence="4" id="KW-0282">Flagellum</keyword>
<dbReference type="GO" id="GO:0044781">
    <property type="term" value="P:bacterial-type flagellum organization"/>
    <property type="evidence" value="ECO:0007669"/>
    <property type="project" value="UniProtKB-KW"/>
</dbReference>
<name>A0A399RJW3_9PROT</name>
<keyword evidence="4" id="KW-0966">Cell projection</keyword>
<dbReference type="EMBL" id="QWGA01000003">
    <property type="protein sequence ID" value="RIJ30823.1"/>
    <property type="molecule type" value="Genomic_DNA"/>
</dbReference>
<dbReference type="OrthoDB" id="8561314at2"/>
<comment type="caution">
    <text evidence="4">The sequence shown here is derived from an EMBL/GenBank/DDBJ whole genome shotgun (WGS) entry which is preliminary data.</text>
</comment>
<evidence type="ECO:0000313" key="4">
    <source>
        <dbReference type="EMBL" id="RIJ30823.1"/>
    </source>
</evidence>
<gene>
    <name evidence="4" type="ORF">D1222_00685</name>
</gene>
<dbReference type="GO" id="GO:1902209">
    <property type="term" value="P:negative regulation of bacterial-type flagellum assembly"/>
    <property type="evidence" value="ECO:0007669"/>
    <property type="project" value="InterPro"/>
</dbReference>
<dbReference type="AlphaFoldDB" id="A0A399RJW3"/>
<evidence type="ECO:0000313" key="5">
    <source>
        <dbReference type="Proteomes" id="UP000265845"/>
    </source>
</evidence>
<dbReference type="RefSeq" id="WP_119452327.1">
    <property type="nucleotide sequence ID" value="NZ_QWGA01000003.1"/>
</dbReference>
<reference evidence="4 5" key="1">
    <citation type="submission" date="2018-08" db="EMBL/GenBank/DDBJ databases">
        <title>Henriciella mobilis sp. nov., isolated from seawater.</title>
        <authorList>
            <person name="Cheng H."/>
            <person name="Wu Y.-H."/>
            <person name="Xu X.-W."/>
            <person name="Guo L.-L."/>
        </authorList>
    </citation>
    <scope>NUCLEOTIDE SEQUENCE [LARGE SCALE GENOMIC DNA]</scope>
    <source>
        <strain evidence="4 5">CCUG67844</strain>
    </source>
</reference>
<dbReference type="Pfam" id="PF07378">
    <property type="entry name" value="FlbT"/>
    <property type="match status" value="1"/>
</dbReference>